<dbReference type="EMBL" id="JAIGNK010000004">
    <property type="protein sequence ID" value="MBX7459099.1"/>
    <property type="molecule type" value="Genomic_DNA"/>
</dbReference>
<keyword evidence="4" id="KW-1185">Reference proteome</keyword>
<dbReference type="InterPro" id="IPR029058">
    <property type="entry name" value="AB_hydrolase_fold"/>
</dbReference>
<dbReference type="InterPro" id="IPR050300">
    <property type="entry name" value="GDXG_lipolytic_enzyme"/>
</dbReference>
<dbReference type="InterPro" id="IPR013094">
    <property type="entry name" value="AB_hydrolase_3"/>
</dbReference>
<proteinExistence type="predicted"/>
<evidence type="ECO:0000256" key="1">
    <source>
        <dbReference type="ARBA" id="ARBA00022801"/>
    </source>
</evidence>
<dbReference type="SUPFAM" id="SSF53474">
    <property type="entry name" value="alpha/beta-Hydrolases"/>
    <property type="match status" value="1"/>
</dbReference>
<keyword evidence="1 3" id="KW-0378">Hydrolase</keyword>
<sequence length="307" mass="32996">MPSLRARLVNLALPLLGVKAFMSQPEKMDARIAKLRRAKPVRPGAKWYKRLDIGETSSHGFPVFTFAPKGGAKPGAPHLLYLHGGGYVMPIAAVHWDTVARLCEQLGASATVPLYPLAPEVTADQTLPAIQSLYTELAGMHGAGNLTVMGDSAGGGMALALTQAVAASGGMLPASLVLFSPWLDATVSGEGQDEIEPKDRMLSPSGLEACGTRYAGKLPLTDTRVSPLFGTLENLPPMAIFAGTSDILVVDARRLVEKLQALGVNDFLYREYEDMFHDWMLLPVPEGKRAQAETVDFIRLHHSREAA</sequence>
<dbReference type="RefSeq" id="WP_221574498.1">
    <property type="nucleotide sequence ID" value="NZ_JAIGNK010000004.1"/>
</dbReference>
<protein>
    <submittedName>
        <fullName evidence="3">Alpha/beta hydrolase</fullName>
    </submittedName>
</protein>
<comment type="caution">
    <text evidence="3">The sequence shown here is derived from an EMBL/GenBank/DDBJ whole genome shotgun (WGS) entry which is preliminary data.</text>
</comment>
<dbReference type="GO" id="GO:0016787">
    <property type="term" value="F:hydrolase activity"/>
    <property type="evidence" value="ECO:0007669"/>
    <property type="project" value="UniProtKB-KW"/>
</dbReference>
<reference evidence="3 4" key="1">
    <citation type="submission" date="2021-08" db="EMBL/GenBank/DDBJ databases">
        <title>Comparative Genomics Analysis of the Genus Qipengyuania Reveals Extensive Genetic Diversity and Metabolic Versatility, Including the Description of Fifteen Novel Species.</title>
        <authorList>
            <person name="Liu Y."/>
        </authorList>
    </citation>
    <scope>NUCLEOTIDE SEQUENCE [LARGE SCALE GENOMIC DNA]</scope>
    <source>
        <strain evidence="3 4">1NDH17</strain>
    </source>
</reference>
<dbReference type="PANTHER" id="PTHR48081">
    <property type="entry name" value="AB HYDROLASE SUPERFAMILY PROTEIN C4A8.06C"/>
    <property type="match status" value="1"/>
</dbReference>
<accession>A0ABS7J4V7</accession>
<evidence type="ECO:0000313" key="4">
    <source>
        <dbReference type="Proteomes" id="UP000783253"/>
    </source>
</evidence>
<evidence type="ECO:0000313" key="3">
    <source>
        <dbReference type="EMBL" id="MBX7459099.1"/>
    </source>
</evidence>
<evidence type="ECO:0000259" key="2">
    <source>
        <dbReference type="Pfam" id="PF07859"/>
    </source>
</evidence>
<dbReference type="Proteomes" id="UP000783253">
    <property type="component" value="Unassembled WGS sequence"/>
</dbReference>
<dbReference type="Gene3D" id="3.40.50.1820">
    <property type="entry name" value="alpha/beta hydrolase"/>
    <property type="match status" value="1"/>
</dbReference>
<dbReference type="PANTHER" id="PTHR48081:SF8">
    <property type="entry name" value="ALPHA_BETA HYDROLASE FOLD-3 DOMAIN-CONTAINING PROTEIN-RELATED"/>
    <property type="match status" value="1"/>
</dbReference>
<feature type="domain" description="Alpha/beta hydrolase fold-3" evidence="2">
    <location>
        <begin position="79"/>
        <end position="280"/>
    </location>
</feature>
<organism evidence="3 4">
    <name type="scientific">Qipengyuania polymorpha</name>
    <dbReference type="NCBI Taxonomy" id="2867234"/>
    <lineage>
        <taxon>Bacteria</taxon>
        <taxon>Pseudomonadati</taxon>
        <taxon>Pseudomonadota</taxon>
        <taxon>Alphaproteobacteria</taxon>
        <taxon>Sphingomonadales</taxon>
        <taxon>Erythrobacteraceae</taxon>
        <taxon>Qipengyuania</taxon>
    </lineage>
</organism>
<dbReference type="Pfam" id="PF07859">
    <property type="entry name" value="Abhydrolase_3"/>
    <property type="match status" value="1"/>
</dbReference>
<name>A0ABS7J4V7_9SPHN</name>
<gene>
    <name evidence="3" type="ORF">K3152_12640</name>
</gene>